<gene>
    <name evidence="4" type="ORF">JL102_22395</name>
</gene>
<evidence type="ECO:0000313" key="4">
    <source>
        <dbReference type="EMBL" id="MBL3658913.1"/>
    </source>
</evidence>
<dbReference type="SUPFAM" id="SSF109854">
    <property type="entry name" value="DinB/YfiT-like putative metalloenzymes"/>
    <property type="match status" value="1"/>
</dbReference>
<dbReference type="Pfam" id="PF05163">
    <property type="entry name" value="DinB"/>
    <property type="match status" value="1"/>
</dbReference>
<sequence>MDLMQLLLTEMEQEAVTTKKMLERTPDEQLDYKPHEKNMSMRYLATHIAELPSWVPMILTTEELNFKESEYVPKEIKSNAELMNFYEKSLNEGLVGLTKAKLNQLEETWTLRNGDTILFKGTKYEMIRHTFCQIVHHRAQLGMYLRLLNIPIPGSYGPSADEPHIN</sequence>
<protein>
    <submittedName>
        <fullName evidence="4">DinB family protein</fullName>
    </submittedName>
</protein>
<comment type="caution">
    <text evidence="4">The sequence shown here is derived from an EMBL/GenBank/DDBJ whole genome shotgun (WGS) entry which is preliminary data.</text>
</comment>
<keyword evidence="2 3" id="KW-0479">Metal-binding</keyword>
<feature type="binding site" evidence="3">
    <location>
        <position position="137"/>
    </location>
    <ligand>
        <name>a divalent metal cation</name>
        <dbReference type="ChEBI" id="CHEBI:60240"/>
    </ligand>
</feature>
<dbReference type="Gene3D" id="1.20.120.450">
    <property type="entry name" value="dinb family like domain"/>
    <property type="match status" value="1"/>
</dbReference>
<comment type="similarity">
    <text evidence="1">Belongs to the DinB family.</text>
</comment>
<feature type="binding site" evidence="3">
    <location>
        <position position="47"/>
    </location>
    <ligand>
        <name>a divalent metal cation</name>
        <dbReference type="ChEBI" id="CHEBI:60240"/>
    </ligand>
</feature>
<name>A0A937K119_9BACT</name>
<keyword evidence="5" id="KW-1185">Reference proteome</keyword>
<evidence type="ECO:0000256" key="3">
    <source>
        <dbReference type="PIRSR" id="PIRSR607837-1"/>
    </source>
</evidence>
<evidence type="ECO:0000256" key="1">
    <source>
        <dbReference type="ARBA" id="ARBA00008635"/>
    </source>
</evidence>
<evidence type="ECO:0000313" key="5">
    <source>
        <dbReference type="Proteomes" id="UP000659388"/>
    </source>
</evidence>
<dbReference type="Proteomes" id="UP000659388">
    <property type="component" value="Unassembled WGS sequence"/>
</dbReference>
<dbReference type="EMBL" id="JAESIY010000019">
    <property type="protein sequence ID" value="MBL3658913.1"/>
    <property type="molecule type" value="Genomic_DNA"/>
</dbReference>
<proteinExistence type="inferred from homology"/>
<dbReference type="GO" id="GO:0046872">
    <property type="term" value="F:metal ion binding"/>
    <property type="evidence" value="ECO:0007669"/>
    <property type="project" value="UniProtKB-KW"/>
</dbReference>
<accession>A0A937K119</accession>
<reference evidence="4" key="1">
    <citation type="submission" date="2021-01" db="EMBL/GenBank/DDBJ databases">
        <title>Fulvivirga kasyanovii gen. nov., sp nov., a novel member of the phylum Bacteroidetes isolated from seawater in a mussel farm.</title>
        <authorList>
            <person name="Zhao L.-H."/>
            <person name="Wang Z.-J."/>
        </authorList>
    </citation>
    <scope>NUCLEOTIDE SEQUENCE</scope>
    <source>
        <strain evidence="4">2943</strain>
    </source>
</reference>
<dbReference type="AlphaFoldDB" id="A0A937K119"/>
<evidence type="ECO:0000256" key="2">
    <source>
        <dbReference type="ARBA" id="ARBA00022723"/>
    </source>
</evidence>
<dbReference type="InterPro" id="IPR007837">
    <property type="entry name" value="DinB"/>
</dbReference>
<dbReference type="InterPro" id="IPR034660">
    <property type="entry name" value="DinB/YfiT-like"/>
</dbReference>
<organism evidence="4 5">
    <name type="scientific">Fulvivirga sediminis</name>
    <dbReference type="NCBI Taxonomy" id="2803949"/>
    <lineage>
        <taxon>Bacteria</taxon>
        <taxon>Pseudomonadati</taxon>
        <taxon>Bacteroidota</taxon>
        <taxon>Cytophagia</taxon>
        <taxon>Cytophagales</taxon>
        <taxon>Fulvivirgaceae</taxon>
        <taxon>Fulvivirga</taxon>
    </lineage>
</organism>